<organism evidence="1 2">
    <name type="scientific">Endocarpon pusillum</name>
    <dbReference type="NCBI Taxonomy" id="364733"/>
    <lineage>
        <taxon>Eukaryota</taxon>
        <taxon>Fungi</taxon>
        <taxon>Dikarya</taxon>
        <taxon>Ascomycota</taxon>
        <taxon>Pezizomycotina</taxon>
        <taxon>Eurotiomycetes</taxon>
        <taxon>Chaetothyriomycetidae</taxon>
        <taxon>Verrucariales</taxon>
        <taxon>Verrucariaceae</taxon>
        <taxon>Endocarpon</taxon>
    </lineage>
</organism>
<proteinExistence type="predicted"/>
<evidence type="ECO:0000313" key="1">
    <source>
        <dbReference type="EMBL" id="KAF7510291.1"/>
    </source>
</evidence>
<protein>
    <submittedName>
        <fullName evidence="1">Uncharacterized protein</fullName>
    </submittedName>
</protein>
<keyword evidence="2" id="KW-1185">Reference proteome</keyword>
<dbReference type="EMBL" id="JAACFV010000031">
    <property type="protein sequence ID" value="KAF7510291.1"/>
    <property type="molecule type" value="Genomic_DNA"/>
</dbReference>
<sequence>MESRSTSSPSLGLLHAYRLSNQKEPKSSLRTPIPGVLESSDVVDPQHSRKRRIKSSVANGWRWLATDS</sequence>
<name>A0A8H7ANN2_9EURO</name>
<evidence type="ECO:0000313" key="2">
    <source>
        <dbReference type="Proteomes" id="UP000606974"/>
    </source>
</evidence>
<dbReference type="AlphaFoldDB" id="A0A8H7ANN2"/>
<accession>A0A8H7ANN2</accession>
<gene>
    <name evidence="1" type="ORF">GJ744_006787</name>
</gene>
<dbReference type="Proteomes" id="UP000606974">
    <property type="component" value="Unassembled WGS sequence"/>
</dbReference>
<reference evidence="1" key="1">
    <citation type="submission" date="2020-02" db="EMBL/GenBank/DDBJ databases">
        <authorList>
            <person name="Palmer J.M."/>
        </authorList>
    </citation>
    <scope>NUCLEOTIDE SEQUENCE</scope>
    <source>
        <strain evidence="1">EPUS1.4</strain>
        <tissue evidence="1">Thallus</tissue>
    </source>
</reference>
<comment type="caution">
    <text evidence="1">The sequence shown here is derived from an EMBL/GenBank/DDBJ whole genome shotgun (WGS) entry which is preliminary data.</text>
</comment>